<evidence type="ECO:0000256" key="1">
    <source>
        <dbReference type="ARBA" id="ARBA00023125"/>
    </source>
</evidence>
<dbReference type="PANTHER" id="PTHR30405">
    <property type="entry name" value="TRANSPOSASE"/>
    <property type="match status" value="1"/>
</dbReference>
<protein>
    <submittedName>
        <fullName evidence="4">RNA-guided endonuclease InsQ/TnpB family protein</fullName>
    </submittedName>
</protein>
<accession>A0ABD5UK39</accession>
<organism evidence="4 5">
    <name type="scientific">Halorubrum trueperi</name>
    <dbReference type="NCBI Taxonomy" id="2004704"/>
    <lineage>
        <taxon>Archaea</taxon>
        <taxon>Methanobacteriati</taxon>
        <taxon>Methanobacteriota</taxon>
        <taxon>Stenosarchaea group</taxon>
        <taxon>Halobacteria</taxon>
        <taxon>Halobacteriales</taxon>
        <taxon>Haloferacaceae</taxon>
        <taxon>Halorubrum</taxon>
    </lineage>
</organism>
<evidence type="ECO:0000259" key="3">
    <source>
        <dbReference type="Pfam" id="PF07282"/>
    </source>
</evidence>
<dbReference type="GO" id="GO:0003677">
    <property type="term" value="F:DNA binding"/>
    <property type="evidence" value="ECO:0007669"/>
    <property type="project" value="UniProtKB-KW"/>
</dbReference>
<evidence type="ECO:0000313" key="4">
    <source>
        <dbReference type="EMBL" id="MFC6888199.1"/>
    </source>
</evidence>
<keyword evidence="4" id="KW-0255">Endonuclease</keyword>
<feature type="compositionally biased region" description="Polar residues" evidence="2">
    <location>
        <begin position="401"/>
        <end position="412"/>
    </location>
</feature>
<keyword evidence="5" id="KW-1185">Reference proteome</keyword>
<dbReference type="NCBIfam" id="TIGR01766">
    <property type="entry name" value="IS200/IS605 family accessory protein TnpB-like domain"/>
    <property type="match status" value="1"/>
</dbReference>
<dbReference type="AlphaFoldDB" id="A0ABD5UK39"/>
<keyword evidence="1" id="KW-0238">DNA-binding</keyword>
<dbReference type="InterPro" id="IPR010095">
    <property type="entry name" value="Cas12f1-like_TNB"/>
</dbReference>
<comment type="caution">
    <text evidence="4">The sequence shown here is derived from an EMBL/GenBank/DDBJ whole genome shotgun (WGS) entry which is preliminary data.</text>
</comment>
<reference evidence="4 5" key="1">
    <citation type="journal article" date="2019" name="Int. J. Syst. Evol. Microbiol.">
        <title>The Global Catalogue of Microorganisms (GCM) 10K type strain sequencing project: providing services to taxonomists for standard genome sequencing and annotation.</title>
        <authorList>
            <consortium name="The Broad Institute Genomics Platform"/>
            <consortium name="The Broad Institute Genome Sequencing Center for Infectious Disease"/>
            <person name="Wu L."/>
            <person name="Ma J."/>
        </authorList>
    </citation>
    <scope>NUCLEOTIDE SEQUENCE [LARGE SCALE GENOMIC DNA]</scope>
    <source>
        <strain evidence="4 5">Y73</strain>
    </source>
</reference>
<dbReference type="Proteomes" id="UP001596333">
    <property type="component" value="Unassembled WGS sequence"/>
</dbReference>
<sequence length="412" mass="46946">MTGLTKTLELKLVDPNAHKRRKLRETREAYQHALQDAFDARCTTQTEANDVVLTYDLSGYAKNALKKYVPQLTTTYNAGDLHDDHPIRFTNEGLRLDHKPENGIEWYVKIPHHEDYHLWMPAQPNPEQRDWLEALNAGDAEMGESRLFERDGTWSLHVTATRDVEERSEVSAEERTPIGVDIGEASLVTVCHRDNHGSPTAPELWAEEGKTVRQLRKTYFTATRRLQTRGSERIAESFGDDLWRQIDDVFHRVTREVVEYAESVENPVLVLEDLTDIRESMDYGEYMNRRLHGWGFAKLHGQIRYKAVEMGIPVETVNPRNTSKECHACGEVGNRPKQATFTCTNEACWMGEYQADVNGAINIADRYLSGESRSREYENDDDSAEDGGRLTAPQDSHADAETQQATRGTYAS</sequence>
<dbReference type="EMBL" id="JBHSXI010000001">
    <property type="protein sequence ID" value="MFC6888199.1"/>
    <property type="molecule type" value="Genomic_DNA"/>
</dbReference>
<dbReference type="RefSeq" id="WP_379764968.1">
    <property type="nucleotide sequence ID" value="NZ_JBHSXI010000001.1"/>
</dbReference>
<dbReference type="GO" id="GO:0004519">
    <property type="term" value="F:endonuclease activity"/>
    <property type="evidence" value="ECO:0007669"/>
    <property type="project" value="UniProtKB-KW"/>
</dbReference>
<dbReference type="NCBIfam" id="NF040570">
    <property type="entry name" value="guided_TnpB"/>
    <property type="match status" value="1"/>
</dbReference>
<evidence type="ECO:0000256" key="2">
    <source>
        <dbReference type="SAM" id="MobiDB-lite"/>
    </source>
</evidence>
<name>A0ABD5UK39_9EURY</name>
<feature type="domain" description="Cas12f1-like TNB" evidence="3">
    <location>
        <begin position="296"/>
        <end position="363"/>
    </location>
</feature>
<evidence type="ECO:0000313" key="5">
    <source>
        <dbReference type="Proteomes" id="UP001596333"/>
    </source>
</evidence>
<dbReference type="Pfam" id="PF07282">
    <property type="entry name" value="Cas12f1-like_TNB"/>
    <property type="match status" value="1"/>
</dbReference>
<feature type="region of interest" description="Disordered" evidence="2">
    <location>
        <begin position="369"/>
        <end position="412"/>
    </location>
</feature>
<dbReference type="PANTHER" id="PTHR30405:SF21">
    <property type="entry name" value="TRANSPOSASE-RELATED"/>
    <property type="match status" value="1"/>
</dbReference>
<proteinExistence type="predicted"/>
<keyword evidence="4" id="KW-0378">Hydrolase</keyword>
<gene>
    <name evidence="4" type="ORF">ACFQEY_03910</name>
</gene>
<keyword evidence="4" id="KW-0540">Nuclease</keyword>
<dbReference type="InterPro" id="IPR051399">
    <property type="entry name" value="RNA-guided_DNA_endo/Transpos"/>
</dbReference>